<keyword evidence="3" id="KW-1185">Reference proteome</keyword>
<proteinExistence type="predicted"/>
<dbReference type="InterPro" id="IPR026211">
    <property type="entry name" value="GIGANTEA"/>
</dbReference>
<dbReference type="GO" id="GO:0048586">
    <property type="term" value="P:regulation of long-day photoperiodism, flowering"/>
    <property type="evidence" value="ECO:0007669"/>
    <property type="project" value="TreeGrafter"/>
</dbReference>
<dbReference type="PRINTS" id="PR02081">
    <property type="entry name" value="GIGANTEA"/>
</dbReference>
<gene>
    <name evidence="2" type="ORF">OIU79_015292</name>
</gene>
<sequence>MFLYVFLPPQAQIIAYVEYFGQCTSEQFPDDIAELIRNRYPSRDKHLFDDVLATFVLHHPEHGHAVVLPIISCIIDGTLVYDGSSPPFASFISLVCPSSKNEYSEQWALACGEILRILTHYNRPIYKLEKQNSETDTGSRDDHSTSTESEGKSSTIPLAQQERKPFRPLSPWITDILLAAPLGIRSDYFRWCSGVMGKYAAGELKPPTTRLEMGTMIFSSLEHI</sequence>
<protein>
    <submittedName>
        <fullName evidence="2">PROTEIN GIGANTEA</fullName>
    </submittedName>
</protein>
<dbReference type="PANTHER" id="PTHR36319">
    <property type="entry name" value="PROTEIN GIGANTEA"/>
    <property type="match status" value="1"/>
</dbReference>
<dbReference type="AlphaFoldDB" id="A0A9Q0PBF6"/>
<dbReference type="OrthoDB" id="1893477at2759"/>
<reference evidence="2" key="1">
    <citation type="submission" date="2022-11" db="EMBL/GenBank/DDBJ databases">
        <authorList>
            <person name="Hyden B.L."/>
            <person name="Feng K."/>
            <person name="Yates T."/>
            <person name="Jawdy S."/>
            <person name="Smart L.B."/>
            <person name="Muchero W."/>
        </authorList>
    </citation>
    <scope>NUCLEOTIDE SEQUENCE</scope>
    <source>
        <tissue evidence="2">Shoot tip</tissue>
    </source>
</reference>
<comment type="caution">
    <text evidence="2">The sequence shown here is derived from an EMBL/GenBank/DDBJ whole genome shotgun (WGS) entry which is preliminary data.</text>
</comment>
<evidence type="ECO:0000313" key="3">
    <source>
        <dbReference type="Proteomes" id="UP001151532"/>
    </source>
</evidence>
<organism evidence="2 3">
    <name type="scientific">Salix purpurea</name>
    <name type="common">Purple osier willow</name>
    <dbReference type="NCBI Taxonomy" id="77065"/>
    <lineage>
        <taxon>Eukaryota</taxon>
        <taxon>Viridiplantae</taxon>
        <taxon>Streptophyta</taxon>
        <taxon>Embryophyta</taxon>
        <taxon>Tracheophyta</taxon>
        <taxon>Spermatophyta</taxon>
        <taxon>Magnoliopsida</taxon>
        <taxon>eudicotyledons</taxon>
        <taxon>Gunneridae</taxon>
        <taxon>Pentapetalae</taxon>
        <taxon>rosids</taxon>
        <taxon>fabids</taxon>
        <taxon>Malpighiales</taxon>
        <taxon>Salicaceae</taxon>
        <taxon>Saliceae</taxon>
        <taxon>Salix</taxon>
    </lineage>
</organism>
<dbReference type="Proteomes" id="UP001151532">
    <property type="component" value="Chromosome 2"/>
</dbReference>
<evidence type="ECO:0000313" key="2">
    <source>
        <dbReference type="EMBL" id="KAJ6685196.1"/>
    </source>
</evidence>
<name>A0A9Q0PBF6_SALPP</name>
<feature type="region of interest" description="Disordered" evidence="1">
    <location>
        <begin position="129"/>
        <end position="160"/>
    </location>
</feature>
<dbReference type="GO" id="GO:0006950">
    <property type="term" value="P:response to stress"/>
    <property type="evidence" value="ECO:0007669"/>
    <property type="project" value="TreeGrafter"/>
</dbReference>
<dbReference type="PANTHER" id="PTHR36319:SF1">
    <property type="entry name" value="PROTEIN GIGANTEA"/>
    <property type="match status" value="1"/>
</dbReference>
<reference evidence="2" key="2">
    <citation type="journal article" date="2023" name="Int. J. Mol. Sci.">
        <title>De Novo Assembly and Annotation of 11 Diverse Shrub Willow (Salix) Genomes Reveals Novel Gene Organization in Sex-Linked Regions.</title>
        <authorList>
            <person name="Hyden B."/>
            <person name="Feng K."/>
            <person name="Yates T.B."/>
            <person name="Jawdy S."/>
            <person name="Cereghino C."/>
            <person name="Smart L.B."/>
            <person name="Muchero W."/>
        </authorList>
    </citation>
    <scope>NUCLEOTIDE SEQUENCE</scope>
    <source>
        <tissue evidence="2">Shoot tip</tissue>
    </source>
</reference>
<dbReference type="GO" id="GO:0005634">
    <property type="term" value="C:nucleus"/>
    <property type="evidence" value="ECO:0007669"/>
    <property type="project" value="TreeGrafter"/>
</dbReference>
<dbReference type="EMBL" id="JAPFFK010000019">
    <property type="protein sequence ID" value="KAJ6685196.1"/>
    <property type="molecule type" value="Genomic_DNA"/>
</dbReference>
<feature type="compositionally biased region" description="Basic and acidic residues" evidence="1">
    <location>
        <begin position="129"/>
        <end position="151"/>
    </location>
</feature>
<dbReference type="GO" id="GO:0042752">
    <property type="term" value="P:regulation of circadian rhythm"/>
    <property type="evidence" value="ECO:0007669"/>
    <property type="project" value="TreeGrafter"/>
</dbReference>
<accession>A0A9Q0PBF6</accession>
<evidence type="ECO:0000256" key="1">
    <source>
        <dbReference type="SAM" id="MobiDB-lite"/>
    </source>
</evidence>